<dbReference type="InterPro" id="IPR032790">
    <property type="entry name" value="GDE_C"/>
</dbReference>
<dbReference type="Pfam" id="PF06202">
    <property type="entry name" value="GDE_C"/>
    <property type="match status" value="1"/>
</dbReference>
<name>A0A2T9XA27_9CREN</name>
<protein>
    <submittedName>
        <fullName evidence="3">Glycogen debranching protein</fullName>
    </submittedName>
</protein>
<dbReference type="GO" id="GO:0005980">
    <property type="term" value="P:glycogen catabolic process"/>
    <property type="evidence" value="ECO:0007669"/>
    <property type="project" value="InterPro"/>
</dbReference>
<dbReference type="EMBL" id="QEFD01000060">
    <property type="protein sequence ID" value="PVU76944.1"/>
    <property type="molecule type" value="Genomic_DNA"/>
</dbReference>
<dbReference type="InterPro" id="IPR012341">
    <property type="entry name" value="6hp_glycosidase-like_sf"/>
</dbReference>
<dbReference type="PANTHER" id="PTHR10569">
    <property type="entry name" value="GLYCOGEN DEBRANCHING ENZYME"/>
    <property type="match status" value="1"/>
</dbReference>
<reference evidence="3 4" key="1">
    <citation type="journal article" date="2015" name="Appl. Environ. Microbiol.">
        <title>Nanoarchaeota, Their Sulfolobales Host, and Nanoarchaeota Virus Distribution across Yellowstone National Park Hot Springs.</title>
        <authorList>
            <person name="Munson-McGee J.H."/>
            <person name="Field E.K."/>
            <person name="Bateson M."/>
            <person name="Rooney C."/>
            <person name="Stepanauskas R."/>
            <person name="Young M.J."/>
        </authorList>
    </citation>
    <scope>NUCLEOTIDE SEQUENCE [LARGE SCALE GENOMIC DNA]</scope>
    <source>
        <strain evidence="3">SCGC AC-742_N10</strain>
    </source>
</reference>
<proteinExistence type="predicted"/>
<feature type="domain" description="Glycogen debranching enzyme bacterial and archaeal type N-terminal" evidence="2">
    <location>
        <begin position="10"/>
        <end position="214"/>
    </location>
</feature>
<dbReference type="Gene3D" id="1.50.10.10">
    <property type="match status" value="1"/>
</dbReference>
<evidence type="ECO:0000313" key="3">
    <source>
        <dbReference type="EMBL" id="PVU76944.1"/>
    </source>
</evidence>
<dbReference type="AlphaFoldDB" id="A0A2T9XA27"/>
<gene>
    <name evidence="3" type="ORF">DDW13_01735</name>
</gene>
<dbReference type="Proteomes" id="UP000245638">
    <property type="component" value="Unassembled WGS sequence"/>
</dbReference>
<evidence type="ECO:0000259" key="1">
    <source>
        <dbReference type="Pfam" id="PF06202"/>
    </source>
</evidence>
<dbReference type="Pfam" id="PF12439">
    <property type="entry name" value="GDE_N"/>
    <property type="match status" value="1"/>
</dbReference>
<dbReference type="PANTHER" id="PTHR10569:SF2">
    <property type="entry name" value="GLYCOGEN DEBRANCHING ENZYME"/>
    <property type="match status" value="1"/>
</dbReference>
<dbReference type="SUPFAM" id="SSF48208">
    <property type="entry name" value="Six-hairpin glycosidases"/>
    <property type="match status" value="1"/>
</dbReference>
<evidence type="ECO:0000313" key="4">
    <source>
        <dbReference type="Proteomes" id="UP000245638"/>
    </source>
</evidence>
<dbReference type="InterPro" id="IPR024742">
    <property type="entry name" value="Glycogen_debranch_N"/>
</dbReference>
<dbReference type="InterPro" id="IPR010401">
    <property type="entry name" value="AGL/Gdb1"/>
</dbReference>
<dbReference type="NCBIfam" id="TIGR01561">
    <property type="entry name" value="gde_arch"/>
    <property type="match status" value="1"/>
</dbReference>
<dbReference type="GO" id="GO:0004135">
    <property type="term" value="F:amylo-alpha-1,6-glucosidase activity"/>
    <property type="evidence" value="ECO:0007669"/>
    <property type="project" value="InterPro"/>
</dbReference>
<accession>A0A2T9XA27</accession>
<dbReference type="InterPro" id="IPR006451">
    <property type="entry name" value="Glycogen_debranch_arc"/>
</dbReference>
<evidence type="ECO:0000259" key="2">
    <source>
        <dbReference type="Pfam" id="PF12439"/>
    </source>
</evidence>
<organism evidence="3 4">
    <name type="scientific">Acidianus hospitalis</name>
    <dbReference type="NCBI Taxonomy" id="563177"/>
    <lineage>
        <taxon>Archaea</taxon>
        <taxon>Thermoproteota</taxon>
        <taxon>Thermoprotei</taxon>
        <taxon>Sulfolobales</taxon>
        <taxon>Sulfolobaceae</taxon>
        <taxon>Acidianus</taxon>
    </lineage>
</organism>
<dbReference type="InterPro" id="IPR008928">
    <property type="entry name" value="6-hairpin_glycosidase_sf"/>
</dbReference>
<comment type="caution">
    <text evidence="3">The sequence shown here is derived from an EMBL/GenBank/DDBJ whole genome shotgun (WGS) entry which is preliminary data.</text>
</comment>
<feature type="domain" description="Glycogen debranching enzyme C-terminal" evidence="1">
    <location>
        <begin position="250"/>
        <end position="603"/>
    </location>
</feature>
<dbReference type="GO" id="GO:0004134">
    <property type="term" value="F:4-alpha-glucanotransferase activity"/>
    <property type="evidence" value="ECO:0007669"/>
    <property type="project" value="InterPro"/>
</dbReference>
<sequence>MINPEECEDREWIIPTGTGGYSSSTICGINSRTYHGYLIVPKNPPHFRHLVLSKFEDFFIQNGIEYPISTNRYNFQVYYPEGYKFLNRFILGSNFVVWEYNFENSLVRKTLVVNKGTNSVTITYESDKGLFKICPLITYRSHHVALKERPGFFDFQTKGDTIVVTLNDNKILNFKIEGEFNIENTGYWYYNFFYKLDYERGSNYLEDLYNPFCIITKNNEITITAYVDSFVKSTKIHLRKDVLQMLSSAGRDFVVKGKDGWAIIAGYHWFDEWGRDSFISMEGLVLLNGEYSIAKDIISRYLEYEERGFLPNGFLHNGEPIYKGVDVSLWAINAIYKYYVYSRDLDFIKKIFPKLIEIIDWYWKGNGIVETINGLLFHTGSPRTWMDAEFDTTIVTPREGAAVEINALWYNALKIMDFLSKELKINSDEFEIKAEKVKAQFIEKFVSPWGLYDCLNPDLTPDSSIRPNQLFAFSLPFNVVDENIGKRIVNTVEKELLRPYGLSTLSKSDKKYIPFYRGDRRSRDLAYHNGPIWPWLIGSYIDAKIKLERGNIIGIKKLINYLQPLINVAMENNGYIPELFEDIPPYKWGGCIAQAWSVAEVFRSLNNIISS</sequence>